<gene>
    <name evidence="3" type="ORF">I602_702</name>
    <name evidence="4" type="ORF">SAMN05444353_1076</name>
</gene>
<dbReference type="STRING" id="1300348.I602_702"/>
<dbReference type="RefSeq" id="WP_053973361.1">
    <property type="nucleotide sequence ID" value="NZ_FNUE01000001.1"/>
</dbReference>
<feature type="region of interest" description="Disordered" evidence="1">
    <location>
        <begin position="125"/>
        <end position="151"/>
    </location>
</feature>
<dbReference type="EMBL" id="FNUE01000001">
    <property type="protein sequence ID" value="SEE17742.1"/>
    <property type="molecule type" value="Genomic_DNA"/>
</dbReference>
<protein>
    <recommendedName>
        <fullName evidence="7">DUF4890 domain-containing protein</fullName>
    </recommendedName>
</protein>
<evidence type="ECO:0000313" key="5">
    <source>
        <dbReference type="Proteomes" id="UP000037716"/>
    </source>
</evidence>
<accession>A0A0M9CEX7</accession>
<reference evidence="3 5" key="1">
    <citation type="submission" date="2015-07" db="EMBL/GenBank/DDBJ databases">
        <title>Genome of Polaribacter dokdonenesis DSW-5, isolated from seawater off Dokdo in Korea.</title>
        <authorList>
            <person name="Yoon K."/>
            <person name="Song J.Y."/>
            <person name="Kim J.F."/>
        </authorList>
    </citation>
    <scope>NUCLEOTIDE SEQUENCE [LARGE SCALE GENOMIC DNA]</scope>
    <source>
        <strain evidence="3 5">DSW-5</strain>
    </source>
</reference>
<dbReference type="Proteomes" id="UP000183071">
    <property type="component" value="Unassembled WGS sequence"/>
</dbReference>
<dbReference type="OrthoDB" id="956918at2"/>
<comment type="caution">
    <text evidence="3">The sequence shown here is derived from an EMBL/GenBank/DDBJ whole genome shotgun (WGS) entry which is preliminary data.</text>
</comment>
<keyword evidence="6" id="KW-1185">Reference proteome</keyword>
<name>A0A0M9CEX7_9FLAO</name>
<feature type="signal peptide" evidence="2">
    <location>
        <begin position="1"/>
        <end position="20"/>
    </location>
</feature>
<dbReference type="Gene3D" id="1.20.120.1490">
    <property type="match status" value="1"/>
</dbReference>
<evidence type="ECO:0000313" key="3">
    <source>
        <dbReference type="EMBL" id="KOY51142.1"/>
    </source>
</evidence>
<organism evidence="3 5">
    <name type="scientific">Polaribacter dokdonensis DSW-5</name>
    <dbReference type="NCBI Taxonomy" id="1300348"/>
    <lineage>
        <taxon>Bacteria</taxon>
        <taxon>Pseudomonadati</taxon>
        <taxon>Bacteroidota</taxon>
        <taxon>Flavobacteriia</taxon>
        <taxon>Flavobacteriales</taxon>
        <taxon>Flavobacteriaceae</taxon>
    </lineage>
</organism>
<feature type="compositionally biased region" description="Basic and acidic residues" evidence="1">
    <location>
        <begin position="69"/>
        <end position="88"/>
    </location>
</feature>
<feature type="chain" id="PRO_5005833337" description="DUF4890 domain-containing protein" evidence="2">
    <location>
        <begin position="21"/>
        <end position="151"/>
    </location>
</feature>
<feature type="compositionally biased region" description="Basic residues" evidence="1">
    <location>
        <begin position="126"/>
        <end position="142"/>
    </location>
</feature>
<feature type="region of interest" description="Disordered" evidence="1">
    <location>
        <begin position="69"/>
        <end position="90"/>
    </location>
</feature>
<proteinExistence type="predicted"/>
<evidence type="ECO:0000313" key="6">
    <source>
        <dbReference type="Proteomes" id="UP000183071"/>
    </source>
</evidence>
<keyword evidence="2" id="KW-0732">Signal</keyword>
<dbReference type="Proteomes" id="UP000037716">
    <property type="component" value="Unassembled WGS sequence"/>
</dbReference>
<reference evidence="4 6" key="2">
    <citation type="submission" date="2016-10" db="EMBL/GenBank/DDBJ databases">
        <authorList>
            <person name="Varghese N."/>
            <person name="Submissions S."/>
        </authorList>
    </citation>
    <scope>NUCLEOTIDE SEQUENCE [LARGE SCALE GENOMIC DNA]</scope>
    <source>
        <strain evidence="4 6">DSW-5</strain>
    </source>
</reference>
<evidence type="ECO:0000313" key="4">
    <source>
        <dbReference type="EMBL" id="SEE17742.1"/>
    </source>
</evidence>
<evidence type="ECO:0000256" key="1">
    <source>
        <dbReference type="SAM" id="MobiDB-lite"/>
    </source>
</evidence>
<evidence type="ECO:0000256" key="2">
    <source>
        <dbReference type="SAM" id="SignalP"/>
    </source>
</evidence>
<evidence type="ECO:0008006" key="7">
    <source>
        <dbReference type="Google" id="ProtNLM"/>
    </source>
</evidence>
<dbReference type="EMBL" id="LGBR01000001">
    <property type="protein sequence ID" value="KOY51142.1"/>
    <property type="molecule type" value="Genomic_DNA"/>
</dbReference>
<dbReference type="PATRIC" id="fig|1300348.6.peg.701"/>
<dbReference type="AlphaFoldDB" id="A0A0M9CEX7"/>
<sequence length="151" mass="17937">MKKIASILVLVFVFTFTSQAQQKRKNKRPNFSIEQRTELAVKKMTLALDLSEKQQDEIKPLLMAQAEDRKTAMEKRKALRDEEKKPTADELFAMKNQQLEAKIEFKNKMKDILKAEQFEKFEKMAKNRKQKGKKMLKGKAMKKRMENRRDR</sequence>